<dbReference type="Proteomes" id="UP000277294">
    <property type="component" value="Unassembled WGS sequence"/>
</dbReference>
<accession>A0A3P4B2K4</accession>
<dbReference type="Pfam" id="PF10932">
    <property type="entry name" value="DUF2783"/>
    <property type="match status" value="1"/>
</dbReference>
<sequence>MTARSDLHIQAPDDFYEQLVAAHSGLAPEQSEAFNARLVLCLANQIGAAETLRACLAMAALGEGEQA</sequence>
<evidence type="ECO:0000313" key="2">
    <source>
        <dbReference type="Proteomes" id="UP000277294"/>
    </source>
</evidence>
<dbReference type="EMBL" id="UWPJ01000020">
    <property type="protein sequence ID" value="VCU70517.1"/>
    <property type="molecule type" value="Genomic_DNA"/>
</dbReference>
<name>A0A3P4B2K4_9BURK</name>
<dbReference type="OrthoDB" id="6460891at2"/>
<organism evidence="1 2">
    <name type="scientific">Pigmentiphaga humi</name>
    <dbReference type="NCBI Taxonomy" id="2478468"/>
    <lineage>
        <taxon>Bacteria</taxon>
        <taxon>Pseudomonadati</taxon>
        <taxon>Pseudomonadota</taxon>
        <taxon>Betaproteobacteria</taxon>
        <taxon>Burkholderiales</taxon>
        <taxon>Alcaligenaceae</taxon>
        <taxon>Pigmentiphaga</taxon>
    </lineage>
</organism>
<dbReference type="AlphaFoldDB" id="A0A3P4B2K4"/>
<proteinExistence type="predicted"/>
<dbReference type="InterPro" id="IPR021233">
    <property type="entry name" value="DUF2783"/>
</dbReference>
<gene>
    <name evidence="1" type="ORF">PIGHUM_02589</name>
</gene>
<keyword evidence="2" id="KW-1185">Reference proteome</keyword>
<reference evidence="1 2" key="1">
    <citation type="submission" date="2018-10" db="EMBL/GenBank/DDBJ databases">
        <authorList>
            <person name="Criscuolo A."/>
        </authorList>
    </citation>
    <scope>NUCLEOTIDE SEQUENCE [LARGE SCALE GENOMIC DNA]</scope>
    <source>
        <strain evidence="1">DnA1</strain>
    </source>
</reference>
<evidence type="ECO:0000313" key="1">
    <source>
        <dbReference type="EMBL" id="VCU70517.1"/>
    </source>
</evidence>
<evidence type="ECO:0008006" key="3">
    <source>
        <dbReference type="Google" id="ProtNLM"/>
    </source>
</evidence>
<protein>
    <recommendedName>
        <fullName evidence="3">DUF2783 domain-containing protein</fullName>
    </recommendedName>
</protein>
<dbReference type="RefSeq" id="WP_124080034.1">
    <property type="nucleotide sequence ID" value="NZ_UWPJ01000020.1"/>
</dbReference>